<protein>
    <recommendedName>
        <fullName evidence="1">GmrSD restriction endonucleases N-terminal domain-containing protein</fullName>
    </recommendedName>
</protein>
<evidence type="ECO:0000259" key="1">
    <source>
        <dbReference type="Pfam" id="PF03235"/>
    </source>
</evidence>
<reference evidence="2 3" key="1">
    <citation type="submission" date="2020-08" db="EMBL/GenBank/DDBJ databases">
        <title>Genomic Encyclopedia of Type Strains, Phase IV (KMG-IV): sequencing the most valuable type-strain genomes for metagenomic binning, comparative biology and taxonomic classification.</title>
        <authorList>
            <person name="Goeker M."/>
        </authorList>
    </citation>
    <scope>NUCLEOTIDE SEQUENCE [LARGE SCALE GENOMIC DNA]</scope>
    <source>
        <strain evidence="2 3">DSM 44197</strain>
    </source>
</reference>
<dbReference type="InterPro" id="IPR004919">
    <property type="entry name" value="GmrSD_N"/>
</dbReference>
<accession>A0A7W3LLC2</accession>
<organism evidence="2 3">
    <name type="scientific">Actinomadura namibiensis</name>
    <dbReference type="NCBI Taxonomy" id="182080"/>
    <lineage>
        <taxon>Bacteria</taxon>
        <taxon>Bacillati</taxon>
        <taxon>Actinomycetota</taxon>
        <taxon>Actinomycetes</taxon>
        <taxon>Streptosporangiales</taxon>
        <taxon>Thermomonosporaceae</taxon>
        <taxon>Actinomadura</taxon>
    </lineage>
</organism>
<dbReference type="RefSeq" id="WP_182842669.1">
    <property type="nucleotide sequence ID" value="NZ_BAAALP010000035.1"/>
</dbReference>
<sequence>MSDGLNTRPTASTFEVDQLMKLAWTGKIRVPHFQRGFRWGQEDVKRLFDSIVKGYPVGNLLFWVRSAPKGEVNLGNLHFPVEKMDQALWVVDGQQRIVSLANALHPKGQEDPRFSLSYDLERRQFSQSPSEESPLVIPLPTLFDLKRILSWFARYPEVVEYVEYANEINQSLRQFQVPAYQVSDADVSVLQDIFSRVNSYGKRLSRAEIFSGLTATNEDTQAGYSGSLSIELIAEKVEAERNFGRIDDDTILYCILARRGRNIARNPRPEFDEENKSTEFPGESREDAYSAGAQAIDLAVSFLQEKAGVPHFTFLPYRNLLVVLARFFAHFPEIDERDQQLLRRWFWRAAMVGPYIFKGSATGAMRTLAGKITPGDLNGSLSALLDAVQTDVRQPPGITRLKSNEGAGRIILCSWWSLKPKLWNAELTEFDEITPERLATCLVDRATASFALETVLPNRVVPVAQRPWAANRILLAPIDDEENGTLDDLILRFPRPDKEEAWQDALVSHNLSSQVRGAYEARDFKHFIQTRQELIGQNLRNFLDRMCEWDLENTPSLNRLILEDELAEDEEDREDVLF</sequence>
<name>A0A7W3LLC2_ACTNM</name>
<dbReference type="PANTHER" id="PTHR37292">
    <property type="entry name" value="VNG6097C"/>
    <property type="match status" value="1"/>
</dbReference>
<gene>
    <name evidence="2" type="ORF">HNR61_001826</name>
</gene>
<proteinExistence type="predicted"/>
<dbReference type="Pfam" id="PF03235">
    <property type="entry name" value="GmrSD_N"/>
    <property type="match status" value="1"/>
</dbReference>
<evidence type="ECO:0000313" key="3">
    <source>
        <dbReference type="Proteomes" id="UP000572680"/>
    </source>
</evidence>
<keyword evidence="3" id="KW-1185">Reference proteome</keyword>
<comment type="caution">
    <text evidence="2">The sequence shown here is derived from an EMBL/GenBank/DDBJ whole genome shotgun (WGS) entry which is preliminary data.</text>
</comment>
<evidence type="ECO:0000313" key="2">
    <source>
        <dbReference type="EMBL" id="MBA8950213.1"/>
    </source>
</evidence>
<dbReference type="Proteomes" id="UP000572680">
    <property type="component" value="Unassembled WGS sequence"/>
</dbReference>
<dbReference type="AlphaFoldDB" id="A0A7W3LLC2"/>
<dbReference type="PANTHER" id="PTHR37292:SF2">
    <property type="entry name" value="DUF262 DOMAIN-CONTAINING PROTEIN"/>
    <property type="match status" value="1"/>
</dbReference>
<feature type="domain" description="GmrSD restriction endonucleases N-terminal" evidence="1">
    <location>
        <begin position="25"/>
        <end position="211"/>
    </location>
</feature>
<dbReference type="EMBL" id="JACJIA010000002">
    <property type="protein sequence ID" value="MBA8950213.1"/>
    <property type="molecule type" value="Genomic_DNA"/>
</dbReference>